<dbReference type="EMBL" id="BKCP01005017">
    <property type="protein sequence ID" value="GER35820.1"/>
    <property type="molecule type" value="Genomic_DNA"/>
</dbReference>
<evidence type="ECO:0000313" key="2">
    <source>
        <dbReference type="EMBL" id="GER35820.1"/>
    </source>
</evidence>
<accession>A0A5A7PSM3</accession>
<keyword evidence="3" id="KW-1185">Reference proteome</keyword>
<proteinExistence type="predicted"/>
<evidence type="ECO:0000313" key="3">
    <source>
        <dbReference type="Proteomes" id="UP000325081"/>
    </source>
</evidence>
<keyword evidence="2" id="KW-0689">Ribosomal protein</keyword>
<dbReference type="PANTHER" id="PTHR46996:SF4">
    <property type="entry name" value="RIBOSOMAL PROTEIN L34E SUPERFAMILY PROTEIN"/>
    <property type="match status" value="1"/>
</dbReference>
<protein>
    <submittedName>
        <fullName evidence="2">Ribosomal protein L34e superfamily protein</fullName>
    </submittedName>
</protein>
<reference evidence="3" key="1">
    <citation type="journal article" date="2019" name="Curr. Biol.">
        <title>Genome Sequence of Striga asiatica Provides Insight into the Evolution of Plant Parasitism.</title>
        <authorList>
            <person name="Yoshida S."/>
            <person name="Kim S."/>
            <person name="Wafula E.K."/>
            <person name="Tanskanen J."/>
            <person name="Kim Y.M."/>
            <person name="Honaas L."/>
            <person name="Yang Z."/>
            <person name="Spallek T."/>
            <person name="Conn C.E."/>
            <person name="Ichihashi Y."/>
            <person name="Cheong K."/>
            <person name="Cui S."/>
            <person name="Der J.P."/>
            <person name="Gundlach H."/>
            <person name="Jiao Y."/>
            <person name="Hori C."/>
            <person name="Ishida J.K."/>
            <person name="Kasahara H."/>
            <person name="Kiba T."/>
            <person name="Kim M.S."/>
            <person name="Koo N."/>
            <person name="Laohavisit A."/>
            <person name="Lee Y.H."/>
            <person name="Lumba S."/>
            <person name="McCourt P."/>
            <person name="Mortimer J.C."/>
            <person name="Mutuku J.M."/>
            <person name="Nomura T."/>
            <person name="Sasaki-Sekimoto Y."/>
            <person name="Seto Y."/>
            <person name="Wang Y."/>
            <person name="Wakatake T."/>
            <person name="Sakakibara H."/>
            <person name="Demura T."/>
            <person name="Yamaguchi S."/>
            <person name="Yoneyama K."/>
            <person name="Manabe R.I."/>
            <person name="Nelson D.C."/>
            <person name="Schulman A.H."/>
            <person name="Timko M.P."/>
            <person name="dePamphilis C.W."/>
            <person name="Choi D."/>
            <person name="Shirasu K."/>
        </authorList>
    </citation>
    <scope>NUCLEOTIDE SEQUENCE [LARGE SCALE GENOMIC DNA]</scope>
    <source>
        <strain evidence="3">cv. UVA1</strain>
    </source>
</reference>
<comment type="caution">
    <text evidence="2">The sequence shown here is derived from an EMBL/GenBank/DDBJ whole genome shotgun (WGS) entry which is preliminary data.</text>
</comment>
<dbReference type="AlphaFoldDB" id="A0A5A7PSM3"/>
<feature type="transmembrane region" description="Helical" evidence="1">
    <location>
        <begin position="45"/>
        <end position="65"/>
    </location>
</feature>
<evidence type="ECO:0000256" key="1">
    <source>
        <dbReference type="SAM" id="Phobius"/>
    </source>
</evidence>
<name>A0A5A7PSM3_STRAF</name>
<keyword evidence="1" id="KW-0472">Membrane</keyword>
<keyword evidence="2" id="KW-0687">Ribonucleoprotein</keyword>
<keyword evidence="1" id="KW-0812">Transmembrane</keyword>
<dbReference type="OrthoDB" id="1865221at2759"/>
<sequence>MVFLEGHAAMAKSLNSPNPFPKSKQINQLHRSRSASVPDCDQSPYAVIDVIILIAVICASFFLFYPHAKILARKSLEFSGEVVEVFVEEITRSPLGFGCLGLSIFFTSMALLAIAVCTDSRCGKPCCRGLRKAPEFNVQLETEENLNSNKLLQKELYEVHHKELEAEFKKMAPPNGRAVLVFRARCGCSVGRMEVMGPRKYRKAMLGDERVVTNLKSCAKW</sequence>
<dbReference type="Proteomes" id="UP000325081">
    <property type="component" value="Unassembled WGS sequence"/>
</dbReference>
<dbReference type="GO" id="GO:0005840">
    <property type="term" value="C:ribosome"/>
    <property type="evidence" value="ECO:0007669"/>
    <property type="project" value="UniProtKB-KW"/>
</dbReference>
<keyword evidence="1" id="KW-1133">Transmembrane helix</keyword>
<feature type="transmembrane region" description="Helical" evidence="1">
    <location>
        <begin position="95"/>
        <end position="116"/>
    </location>
</feature>
<organism evidence="2 3">
    <name type="scientific">Striga asiatica</name>
    <name type="common">Asiatic witchweed</name>
    <name type="synonym">Buchnera asiatica</name>
    <dbReference type="NCBI Taxonomy" id="4170"/>
    <lineage>
        <taxon>Eukaryota</taxon>
        <taxon>Viridiplantae</taxon>
        <taxon>Streptophyta</taxon>
        <taxon>Embryophyta</taxon>
        <taxon>Tracheophyta</taxon>
        <taxon>Spermatophyta</taxon>
        <taxon>Magnoliopsida</taxon>
        <taxon>eudicotyledons</taxon>
        <taxon>Gunneridae</taxon>
        <taxon>Pentapetalae</taxon>
        <taxon>asterids</taxon>
        <taxon>lamiids</taxon>
        <taxon>Lamiales</taxon>
        <taxon>Orobanchaceae</taxon>
        <taxon>Buchnereae</taxon>
        <taxon>Striga</taxon>
    </lineage>
</organism>
<dbReference type="PANTHER" id="PTHR46996">
    <property type="entry name" value="OS05G0488500 PROTEIN"/>
    <property type="match status" value="1"/>
</dbReference>
<gene>
    <name evidence="2" type="ORF">STAS_12126</name>
</gene>